<reference evidence="2" key="2">
    <citation type="journal article" date="2015" name="Data Brief">
        <title>Shoot transcriptome of the giant reed, Arundo donax.</title>
        <authorList>
            <person name="Barrero R.A."/>
            <person name="Guerrero F.D."/>
            <person name="Moolhuijzen P."/>
            <person name="Goolsby J.A."/>
            <person name="Tidwell J."/>
            <person name="Bellgard S.E."/>
            <person name="Bellgard M.I."/>
        </authorList>
    </citation>
    <scope>NUCLEOTIDE SEQUENCE</scope>
    <source>
        <tissue evidence="2">Shoot tissue taken approximately 20 cm above the soil surface</tissue>
    </source>
</reference>
<proteinExistence type="predicted"/>
<feature type="region of interest" description="Disordered" evidence="1">
    <location>
        <begin position="27"/>
        <end position="87"/>
    </location>
</feature>
<accession>A0A0A9G1Q6</accession>
<dbReference type="AlphaFoldDB" id="A0A0A9G1Q6"/>
<dbReference type="EMBL" id="GBRH01180482">
    <property type="protein sequence ID" value="JAE17414.1"/>
    <property type="molecule type" value="Transcribed_RNA"/>
</dbReference>
<reference evidence="2" key="1">
    <citation type="submission" date="2014-09" db="EMBL/GenBank/DDBJ databases">
        <authorList>
            <person name="Magalhaes I.L.F."/>
            <person name="Oliveira U."/>
            <person name="Santos F.R."/>
            <person name="Vidigal T.H.D.A."/>
            <person name="Brescovit A.D."/>
            <person name="Santos A.J."/>
        </authorList>
    </citation>
    <scope>NUCLEOTIDE SEQUENCE</scope>
    <source>
        <tissue evidence="2">Shoot tissue taken approximately 20 cm above the soil surface</tissue>
    </source>
</reference>
<name>A0A0A9G1Q6_ARUDO</name>
<evidence type="ECO:0000256" key="1">
    <source>
        <dbReference type="SAM" id="MobiDB-lite"/>
    </source>
</evidence>
<protein>
    <submittedName>
        <fullName evidence="2">Uncharacterized protein</fullName>
    </submittedName>
</protein>
<feature type="compositionally biased region" description="Basic and acidic residues" evidence="1">
    <location>
        <begin position="52"/>
        <end position="72"/>
    </location>
</feature>
<evidence type="ECO:0000313" key="2">
    <source>
        <dbReference type="EMBL" id="JAE17414.1"/>
    </source>
</evidence>
<organism evidence="2">
    <name type="scientific">Arundo donax</name>
    <name type="common">Giant reed</name>
    <name type="synonym">Donax arundinaceus</name>
    <dbReference type="NCBI Taxonomy" id="35708"/>
    <lineage>
        <taxon>Eukaryota</taxon>
        <taxon>Viridiplantae</taxon>
        <taxon>Streptophyta</taxon>
        <taxon>Embryophyta</taxon>
        <taxon>Tracheophyta</taxon>
        <taxon>Spermatophyta</taxon>
        <taxon>Magnoliopsida</taxon>
        <taxon>Liliopsida</taxon>
        <taxon>Poales</taxon>
        <taxon>Poaceae</taxon>
        <taxon>PACMAD clade</taxon>
        <taxon>Arundinoideae</taxon>
        <taxon>Arundineae</taxon>
        <taxon>Arundo</taxon>
    </lineage>
</organism>
<sequence>MSSYCYSCYHHLESRFHPQNRQWRTQRKRIFSSSRSVEHPQVPPQMSTLVVDQREDTPSNLEEWRRRVEERRRPQRSGGWGDLISAH</sequence>